<dbReference type="PANTHER" id="PTHR46324:SF7">
    <property type="entry name" value="BASIC LEUCINE-ZIPPER 75"/>
    <property type="match status" value="1"/>
</dbReference>
<reference evidence="9" key="1">
    <citation type="submission" date="2020-12" db="EMBL/GenBank/DDBJ databases">
        <title>WGS assembly of Carya illinoinensis cv. Pawnee.</title>
        <authorList>
            <person name="Platts A."/>
            <person name="Shu S."/>
            <person name="Wright S."/>
            <person name="Barry K."/>
            <person name="Edger P."/>
            <person name="Pires J.C."/>
            <person name="Schmutz J."/>
        </authorList>
    </citation>
    <scope>NUCLEOTIDE SEQUENCE</scope>
    <source>
        <tissue evidence="9">Leaf</tissue>
    </source>
</reference>
<evidence type="ECO:0000313" key="9">
    <source>
        <dbReference type="EMBL" id="KAG6627281.1"/>
    </source>
</evidence>
<dbReference type="Pfam" id="PF00170">
    <property type="entry name" value="bZIP_1"/>
    <property type="match status" value="1"/>
</dbReference>
<evidence type="ECO:0000256" key="7">
    <source>
        <dbReference type="SAM" id="MobiDB-lite"/>
    </source>
</evidence>
<keyword evidence="2" id="KW-0805">Transcription regulation</keyword>
<feature type="domain" description="BZIP" evidence="8">
    <location>
        <begin position="110"/>
        <end position="173"/>
    </location>
</feature>
<organism evidence="9 10">
    <name type="scientific">Carya illinoinensis</name>
    <name type="common">Pecan</name>
    <dbReference type="NCBI Taxonomy" id="32201"/>
    <lineage>
        <taxon>Eukaryota</taxon>
        <taxon>Viridiplantae</taxon>
        <taxon>Streptophyta</taxon>
        <taxon>Embryophyta</taxon>
        <taxon>Tracheophyta</taxon>
        <taxon>Spermatophyta</taxon>
        <taxon>Magnoliopsida</taxon>
        <taxon>eudicotyledons</taxon>
        <taxon>Gunneridae</taxon>
        <taxon>Pentapetalae</taxon>
        <taxon>rosids</taxon>
        <taxon>fabids</taxon>
        <taxon>Fagales</taxon>
        <taxon>Juglandaceae</taxon>
        <taxon>Carya</taxon>
    </lineage>
</organism>
<feature type="coiled-coil region" evidence="6">
    <location>
        <begin position="135"/>
        <end position="183"/>
    </location>
</feature>
<dbReference type="EMBL" id="CM031823">
    <property type="protein sequence ID" value="KAG6627281.1"/>
    <property type="molecule type" value="Genomic_DNA"/>
</dbReference>
<keyword evidence="3" id="KW-0238">DNA-binding</keyword>
<comment type="subcellular location">
    <subcellularLocation>
        <location evidence="1">Nucleus</location>
    </subcellularLocation>
</comment>
<dbReference type="PANTHER" id="PTHR46324">
    <property type="entry name" value="BASIC LEUCINE ZIPPER 43-RELATED"/>
    <property type="match status" value="1"/>
</dbReference>
<evidence type="ECO:0000256" key="3">
    <source>
        <dbReference type="ARBA" id="ARBA00023125"/>
    </source>
</evidence>
<comment type="caution">
    <text evidence="9">The sequence shown here is derived from an EMBL/GenBank/DDBJ whole genome shotgun (WGS) entry which is preliminary data.</text>
</comment>
<evidence type="ECO:0000256" key="6">
    <source>
        <dbReference type="SAM" id="Coils"/>
    </source>
</evidence>
<keyword evidence="6" id="KW-0175">Coiled coil</keyword>
<dbReference type="CDD" id="cd14702">
    <property type="entry name" value="bZIP_plant_GBF1"/>
    <property type="match status" value="1"/>
</dbReference>
<dbReference type="GO" id="GO:0005634">
    <property type="term" value="C:nucleus"/>
    <property type="evidence" value="ECO:0007669"/>
    <property type="project" value="UniProtKB-SubCell"/>
</dbReference>
<dbReference type="InterPro" id="IPR004827">
    <property type="entry name" value="bZIP"/>
</dbReference>
<dbReference type="PROSITE" id="PS50217">
    <property type="entry name" value="BZIP"/>
    <property type="match status" value="1"/>
</dbReference>
<evidence type="ECO:0000259" key="8">
    <source>
        <dbReference type="PROSITE" id="PS50217"/>
    </source>
</evidence>
<accession>A0A8T1NBT3</accession>
<evidence type="ECO:0000313" key="10">
    <source>
        <dbReference type="Proteomes" id="UP000811609"/>
    </source>
</evidence>
<dbReference type="FunFam" id="1.20.5.170:FF:000020">
    <property type="entry name" value="BZIP transcription factor"/>
    <property type="match status" value="1"/>
</dbReference>
<name>A0A8T1NBT3_CARIL</name>
<dbReference type="PROSITE" id="PS00036">
    <property type="entry name" value="BZIP_BASIC"/>
    <property type="match status" value="1"/>
</dbReference>
<dbReference type="SMART" id="SM00338">
    <property type="entry name" value="BRLZ"/>
    <property type="match status" value="1"/>
</dbReference>
<gene>
    <name evidence="9" type="ORF">CIPAW_15G116000</name>
</gene>
<sequence>MESNESKGFHDLPHANVLLHFQSLSHNHNHKHNHISSLLNMQPDEAEHDHILSHANLSRNPESIPFFVTRFFPDSQTHAPLHKLSPNASSHLSNDTTSDKAKELQQSTINERKLKRMISNRDSARRSRLRKKKQLEVLQYQVQQVQISNQQLSQKLIQLFECNQQILQENAQLKEKVSSLQLVLTGVLTPLGNVGEDTCNANRSTTDI</sequence>
<dbReference type="GO" id="GO:0046983">
    <property type="term" value="F:protein dimerization activity"/>
    <property type="evidence" value="ECO:0007669"/>
    <property type="project" value="UniProtKB-ARBA"/>
</dbReference>
<dbReference type="InterPro" id="IPR044521">
    <property type="entry name" value="AtbZIP8/43"/>
</dbReference>
<evidence type="ECO:0000256" key="5">
    <source>
        <dbReference type="ARBA" id="ARBA00023242"/>
    </source>
</evidence>
<evidence type="ECO:0000256" key="4">
    <source>
        <dbReference type="ARBA" id="ARBA00023163"/>
    </source>
</evidence>
<evidence type="ECO:0000256" key="2">
    <source>
        <dbReference type="ARBA" id="ARBA00023015"/>
    </source>
</evidence>
<dbReference type="GO" id="GO:0003700">
    <property type="term" value="F:DNA-binding transcription factor activity"/>
    <property type="evidence" value="ECO:0007669"/>
    <property type="project" value="InterPro"/>
</dbReference>
<dbReference type="InterPro" id="IPR045314">
    <property type="entry name" value="bZIP_plant_GBF1"/>
</dbReference>
<keyword evidence="10" id="KW-1185">Reference proteome</keyword>
<evidence type="ECO:0000256" key="1">
    <source>
        <dbReference type="ARBA" id="ARBA00004123"/>
    </source>
</evidence>
<protein>
    <recommendedName>
        <fullName evidence="8">BZIP domain-containing protein</fullName>
    </recommendedName>
</protein>
<feature type="region of interest" description="Disordered" evidence="7">
    <location>
        <begin position="79"/>
        <end position="108"/>
    </location>
</feature>
<dbReference type="Proteomes" id="UP000811609">
    <property type="component" value="Chromosome 15"/>
</dbReference>
<feature type="compositionally biased region" description="Polar residues" evidence="7">
    <location>
        <begin position="86"/>
        <end position="96"/>
    </location>
</feature>
<dbReference type="GO" id="GO:0003677">
    <property type="term" value="F:DNA binding"/>
    <property type="evidence" value="ECO:0007669"/>
    <property type="project" value="UniProtKB-KW"/>
</dbReference>
<dbReference type="AlphaFoldDB" id="A0A8T1NBT3"/>
<keyword evidence="4" id="KW-0804">Transcription</keyword>
<keyword evidence="5" id="KW-0539">Nucleus</keyword>
<proteinExistence type="predicted"/>